<keyword evidence="1" id="KW-0805">Transcription regulation</keyword>
<evidence type="ECO:0000256" key="3">
    <source>
        <dbReference type="ARBA" id="ARBA00023163"/>
    </source>
</evidence>
<evidence type="ECO:0000259" key="4">
    <source>
        <dbReference type="PROSITE" id="PS01124"/>
    </source>
</evidence>
<dbReference type="InterPro" id="IPR037923">
    <property type="entry name" value="HTH-like"/>
</dbReference>
<dbReference type="PROSITE" id="PS00041">
    <property type="entry name" value="HTH_ARAC_FAMILY_1"/>
    <property type="match status" value="1"/>
</dbReference>
<dbReference type="RefSeq" id="WP_271010986.1">
    <property type="nucleotide sequence ID" value="NZ_JAQIFT010000011.1"/>
</dbReference>
<reference evidence="5" key="1">
    <citation type="journal article" date="2023" name="Int. J. Syst. Evol. Microbiol.">
        <title>&lt;i&gt;Holtiella tumoricola&lt;/i&gt; gen. nov. sp. nov., isolated from a human clinical sample.</title>
        <authorList>
            <person name="Allen-Vercoe E."/>
            <person name="Daigneault M.C."/>
            <person name="Vancuren S.J."/>
            <person name="Cochrane K."/>
            <person name="O'Neal L.L."/>
            <person name="Sankaranarayanan K."/>
            <person name="Lawson P.A."/>
        </authorList>
    </citation>
    <scope>NUCLEOTIDE SEQUENCE</scope>
    <source>
        <strain evidence="5">CC70A</strain>
    </source>
</reference>
<protein>
    <submittedName>
        <fullName evidence="5">AraC family transcriptional regulator</fullName>
    </submittedName>
</protein>
<evidence type="ECO:0000313" key="6">
    <source>
        <dbReference type="Proteomes" id="UP001169242"/>
    </source>
</evidence>
<dbReference type="Gene3D" id="1.10.10.60">
    <property type="entry name" value="Homeodomain-like"/>
    <property type="match status" value="2"/>
</dbReference>
<dbReference type="PRINTS" id="PR00032">
    <property type="entry name" value="HTHARAC"/>
</dbReference>
<evidence type="ECO:0000256" key="2">
    <source>
        <dbReference type="ARBA" id="ARBA00023125"/>
    </source>
</evidence>
<dbReference type="Gene3D" id="2.60.120.280">
    <property type="entry name" value="Regulatory protein AraC"/>
    <property type="match status" value="1"/>
</dbReference>
<dbReference type="Proteomes" id="UP001169242">
    <property type="component" value="Unassembled WGS sequence"/>
</dbReference>
<organism evidence="5 6">
    <name type="scientific">Holtiella tumoricola</name>
    <dbReference type="NCBI Taxonomy" id="3018743"/>
    <lineage>
        <taxon>Bacteria</taxon>
        <taxon>Bacillati</taxon>
        <taxon>Bacillota</taxon>
        <taxon>Clostridia</taxon>
        <taxon>Lachnospirales</taxon>
        <taxon>Cellulosilyticaceae</taxon>
        <taxon>Holtiella</taxon>
    </lineage>
</organism>
<name>A0AA42IZF5_9FIRM</name>
<feature type="domain" description="HTH araC/xylS-type" evidence="4">
    <location>
        <begin position="181"/>
        <end position="279"/>
    </location>
</feature>
<gene>
    <name evidence="5" type="ORF">PBV87_02250</name>
</gene>
<dbReference type="SUPFAM" id="SSF51215">
    <property type="entry name" value="Regulatory protein AraC"/>
    <property type="match status" value="1"/>
</dbReference>
<keyword evidence="3" id="KW-0804">Transcription</keyword>
<dbReference type="InterPro" id="IPR020449">
    <property type="entry name" value="Tscrpt_reg_AraC-type_HTH"/>
</dbReference>
<dbReference type="Pfam" id="PF12833">
    <property type="entry name" value="HTH_18"/>
    <property type="match status" value="1"/>
</dbReference>
<dbReference type="PANTHER" id="PTHR43280:SF2">
    <property type="entry name" value="HTH-TYPE TRANSCRIPTIONAL REGULATOR EXSA"/>
    <property type="match status" value="1"/>
</dbReference>
<proteinExistence type="predicted"/>
<keyword evidence="2" id="KW-0238">DNA-binding</keyword>
<sequence>MYIIEKGVLPDSSILFYTPSQLAKSLFFYPISMGYFLCDHNYHVTRKEHQSYLLLYVIKGSGTVISGNQTYTLDEGCLLFLDCYKQHTYFTSSWEIAWLHFDGNISAQYYNLIIERFGSIINANTPTSISRLLLDFIDYFSTQSSINEALVSCQINQLLCELFTLSSHLSTNELHTLSPVDHAIEYMKVHFKEPITLEDLAYQVTLSPYYFTRLFKKETGRTPYDYLITLRINQSKYLLKSTSMLVKEIAFEVGFNSESNFMSSFKKVTGYTPTAFRTLPL</sequence>
<keyword evidence="6" id="KW-1185">Reference proteome</keyword>
<dbReference type="PANTHER" id="PTHR43280">
    <property type="entry name" value="ARAC-FAMILY TRANSCRIPTIONAL REGULATOR"/>
    <property type="match status" value="1"/>
</dbReference>
<dbReference type="InterPro" id="IPR009057">
    <property type="entry name" value="Homeodomain-like_sf"/>
</dbReference>
<dbReference type="GO" id="GO:0043565">
    <property type="term" value="F:sequence-specific DNA binding"/>
    <property type="evidence" value="ECO:0007669"/>
    <property type="project" value="InterPro"/>
</dbReference>
<dbReference type="InterPro" id="IPR018062">
    <property type="entry name" value="HTH_AraC-typ_CS"/>
</dbReference>
<comment type="caution">
    <text evidence="5">The sequence shown here is derived from an EMBL/GenBank/DDBJ whole genome shotgun (WGS) entry which is preliminary data.</text>
</comment>
<evidence type="ECO:0000313" key="5">
    <source>
        <dbReference type="EMBL" id="MDA3730325.1"/>
    </source>
</evidence>
<dbReference type="SUPFAM" id="SSF46689">
    <property type="entry name" value="Homeodomain-like"/>
    <property type="match status" value="2"/>
</dbReference>
<evidence type="ECO:0000256" key="1">
    <source>
        <dbReference type="ARBA" id="ARBA00023015"/>
    </source>
</evidence>
<dbReference type="SMART" id="SM00342">
    <property type="entry name" value="HTH_ARAC"/>
    <property type="match status" value="1"/>
</dbReference>
<dbReference type="AlphaFoldDB" id="A0AA42IZF5"/>
<dbReference type="Pfam" id="PF02311">
    <property type="entry name" value="AraC_binding"/>
    <property type="match status" value="1"/>
</dbReference>
<dbReference type="InterPro" id="IPR003313">
    <property type="entry name" value="AraC-bd"/>
</dbReference>
<accession>A0AA42IZF5</accession>
<dbReference type="EMBL" id="JAQIFT010000011">
    <property type="protein sequence ID" value="MDA3730325.1"/>
    <property type="molecule type" value="Genomic_DNA"/>
</dbReference>
<dbReference type="PROSITE" id="PS01124">
    <property type="entry name" value="HTH_ARAC_FAMILY_2"/>
    <property type="match status" value="1"/>
</dbReference>
<dbReference type="InterPro" id="IPR018060">
    <property type="entry name" value="HTH_AraC"/>
</dbReference>
<dbReference type="GO" id="GO:0003700">
    <property type="term" value="F:DNA-binding transcription factor activity"/>
    <property type="evidence" value="ECO:0007669"/>
    <property type="project" value="InterPro"/>
</dbReference>